<evidence type="ECO:0000313" key="2">
    <source>
        <dbReference type="EMBL" id="MPN53885.1"/>
    </source>
</evidence>
<evidence type="ECO:0000256" key="1">
    <source>
        <dbReference type="SAM" id="MobiDB-lite"/>
    </source>
</evidence>
<gene>
    <name evidence="2" type="ORF">SDC9_201553</name>
</gene>
<dbReference type="AlphaFoldDB" id="A0A645IRA1"/>
<name>A0A645IRA1_9ZZZZ</name>
<reference evidence="2" key="1">
    <citation type="submission" date="2019-08" db="EMBL/GenBank/DDBJ databases">
        <authorList>
            <person name="Kucharzyk K."/>
            <person name="Murdoch R.W."/>
            <person name="Higgins S."/>
            <person name="Loffler F."/>
        </authorList>
    </citation>
    <scope>NUCLEOTIDE SEQUENCE</scope>
</reference>
<protein>
    <submittedName>
        <fullName evidence="2">Uncharacterized protein</fullName>
    </submittedName>
</protein>
<feature type="compositionally biased region" description="Low complexity" evidence="1">
    <location>
        <begin position="54"/>
        <end position="68"/>
    </location>
</feature>
<comment type="caution">
    <text evidence="2">The sequence shown here is derived from an EMBL/GenBank/DDBJ whole genome shotgun (WGS) entry which is preliminary data.</text>
</comment>
<organism evidence="2">
    <name type="scientific">bioreactor metagenome</name>
    <dbReference type="NCBI Taxonomy" id="1076179"/>
    <lineage>
        <taxon>unclassified sequences</taxon>
        <taxon>metagenomes</taxon>
        <taxon>ecological metagenomes</taxon>
    </lineage>
</organism>
<feature type="region of interest" description="Disordered" evidence="1">
    <location>
        <begin position="50"/>
        <end position="94"/>
    </location>
</feature>
<dbReference type="EMBL" id="VSSQ01121492">
    <property type="protein sequence ID" value="MPN53885.1"/>
    <property type="molecule type" value="Genomic_DNA"/>
</dbReference>
<sequence length="161" mass="17103">MWMTTLTASAISARGGFTATSRISCSRRRSAPNAEPAWIVAMPPGWPVPHTLMRSSASAPRTSPTTTRSGRKRMDERTSSVMDTTPARVRSGTWSRAAHCSSTVSSSTSTRSPVAAISASKALASVVLPVLVPPAIRMFWRSRTARTSKPACAAVIIPSSM</sequence>
<accession>A0A645IRA1</accession>
<proteinExistence type="predicted"/>